<reference evidence="10" key="1">
    <citation type="submission" date="2018-01" db="EMBL/GenBank/DDBJ databases">
        <authorList>
            <person name="Mao J.F."/>
        </authorList>
    </citation>
    <scope>NUCLEOTIDE SEQUENCE</scope>
    <source>
        <strain evidence="10">Huo1</strain>
        <tissue evidence="10">Leaf</tissue>
    </source>
</reference>
<sequence>MEILVTTSTPRFPFPPHISKTHRKCSMPQILNCSRNTGESNGLSKAPISRELGSLDVDDDGKEERKRNDIWQLFEEAQQNIMYLNKQRLLAMEELGRVKNERNSLLQRIEQLEMQNQATARKDKLTICSELLLRIDALVLNGVIGSTEASDLRGLVIDSRVGLADDIHDIILKNDAEFLAELRRFSKTTKGGDELSLYSIDVTTYYTVTTEASQFTYTIPSPLFPFCCACLYNVVLRNGFHIIHICTEMSPVVSVGSLAPYITGLSCALQRKGNLVEVILPKYACLNLDEVNGLREVEAEFYSYFNGQLHGNKIWTGVVYGIGVTFIEPVYYSSFFSHDKVYGYSNDFERFTYFSRASLDYLVKLGKRPDVLHVHNWQTSLVGPLFWDVFVNQGFESTRIVLTCQGFDSQSLEQPEKLALCGLDPSTLLRPDRLQDNNKSHLVNVLKGGVVYSNKVIIMSSVHTKGHIISALGHGLEPTLALQKEKLVISPSGFDKMTWDPSRDNFLPQHYSADDMEGKLICKFALQRHLGLEEGASNILVSFSLCGIEVQVELHELALVGCIYIGMSEDFDKLKKLCWMASSKGVQFVFMRYGQIPGMTTSFEIFQAEVKDKNVRFIDEYDEGLSHLIISGSDIMLCPSLDDHLLQVPLKAIKYGTAPIPVNFPDSIFRDFGNDSSERSRFAQYINSAFGNMSLGQALDEIKYNPLEWNRRIKDGMMKDFSWESECTEVHISAYEVVKKL</sequence>
<evidence type="ECO:0000313" key="11">
    <source>
        <dbReference type="Proteomes" id="UP000298416"/>
    </source>
</evidence>
<dbReference type="GO" id="GO:0019252">
    <property type="term" value="P:starch biosynthetic process"/>
    <property type="evidence" value="ECO:0007669"/>
    <property type="project" value="UniProtKB-KW"/>
</dbReference>
<proteinExistence type="predicted"/>
<dbReference type="Proteomes" id="UP000298416">
    <property type="component" value="Unassembled WGS sequence"/>
</dbReference>
<dbReference type="Pfam" id="PF08323">
    <property type="entry name" value="Glyco_transf_5"/>
    <property type="match status" value="1"/>
</dbReference>
<keyword evidence="4" id="KW-0328">Glycosyltransferase</keyword>
<dbReference type="EMBL" id="PNBA02000017">
    <property type="protein sequence ID" value="KAG6394303.1"/>
    <property type="molecule type" value="Genomic_DNA"/>
</dbReference>
<keyword evidence="7" id="KW-0175">Coiled coil</keyword>
<feature type="region of interest" description="Disordered" evidence="8">
    <location>
        <begin position="36"/>
        <end position="61"/>
    </location>
</feature>
<reference evidence="10" key="2">
    <citation type="submission" date="2020-08" db="EMBL/GenBank/DDBJ databases">
        <title>Plant Genome Project.</title>
        <authorList>
            <person name="Zhang R.-G."/>
        </authorList>
    </citation>
    <scope>NUCLEOTIDE SEQUENCE</scope>
    <source>
        <strain evidence="10">Huo1</strain>
        <tissue evidence="10">Leaf</tissue>
    </source>
</reference>
<keyword evidence="11" id="KW-1185">Reference proteome</keyword>
<name>A0A8X8Z7K5_SALSN</name>
<evidence type="ECO:0000256" key="7">
    <source>
        <dbReference type="SAM" id="Coils"/>
    </source>
</evidence>
<dbReference type="PANTHER" id="PTHR46083">
    <property type="match status" value="1"/>
</dbReference>
<dbReference type="SUPFAM" id="SSF53756">
    <property type="entry name" value="UDP-Glycosyltransferase/glycogen phosphorylase"/>
    <property type="match status" value="1"/>
</dbReference>
<evidence type="ECO:0000259" key="9">
    <source>
        <dbReference type="Pfam" id="PF08323"/>
    </source>
</evidence>
<evidence type="ECO:0000256" key="3">
    <source>
        <dbReference type="ARBA" id="ARBA00012588"/>
    </source>
</evidence>
<evidence type="ECO:0000313" key="10">
    <source>
        <dbReference type="EMBL" id="KAG6394303.1"/>
    </source>
</evidence>
<dbReference type="AlphaFoldDB" id="A0A8X8Z7K5"/>
<evidence type="ECO:0000256" key="5">
    <source>
        <dbReference type="ARBA" id="ARBA00022679"/>
    </source>
</evidence>
<evidence type="ECO:0000256" key="2">
    <source>
        <dbReference type="ARBA" id="ARBA00004727"/>
    </source>
</evidence>
<dbReference type="EC" id="2.4.1.21" evidence="3"/>
<feature type="coiled-coil region" evidence="7">
    <location>
        <begin position="95"/>
        <end position="122"/>
    </location>
</feature>
<keyword evidence="5" id="KW-0808">Transferase</keyword>
<organism evidence="10">
    <name type="scientific">Salvia splendens</name>
    <name type="common">Scarlet sage</name>
    <dbReference type="NCBI Taxonomy" id="180675"/>
    <lineage>
        <taxon>Eukaryota</taxon>
        <taxon>Viridiplantae</taxon>
        <taxon>Streptophyta</taxon>
        <taxon>Embryophyta</taxon>
        <taxon>Tracheophyta</taxon>
        <taxon>Spermatophyta</taxon>
        <taxon>Magnoliopsida</taxon>
        <taxon>eudicotyledons</taxon>
        <taxon>Gunneridae</taxon>
        <taxon>Pentapetalae</taxon>
        <taxon>asterids</taxon>
        <taxon>lamiids</taxon>
        <taxon>Lamiales</taxon>
        <taxon>Lamiaceae</taxon>
        <taxon>Nepetoideae</taxon>
        <taxon>Mentheae</taxon>
        <taxon>Salviinae</taxon>
        <taxon>Salvia</taxon>
        <taxon>Salvia subgen. Calosphace</taxon>
        <taxon>core Calosphace</taxon>
    </lineage>
</organism>
<dbReference type="PANTHER" id="PTHR46083:SF3">
    <property type="entry name" value="UDP-GLYCOSYLTRANSFERASE SUPERFAMILY PROTEIN"/>
    <property type="match status" value="1"/>
</dbReference>
<protein>
    <recommendedName>
        <fullName evidence="3">starch synthase</fullName>
        <ecNumber evidence="3">2.4.1.21</ecNumber>
    </recommendedName>
</protein>
<dbReference type="InterPro" id="IPR013534">
    <property type="entry name" value="Starch_synth_cat_dom"/>
</dbReference>
<evidence type="ECO:0000256" key="8">
    <source>
        <dbReference type="SAM" id="MobiDB-lite"/>
    </source>
</evidence>
<dbReference type="Gene3D" id="3.40.50.2000">
    <property type="entry name" value="Glycogen Phosphorylase B"/>
    <property type="match status" value="2"/>
</dbReference>
<comment type="pathway">
    <text evidence="2">Glycan biosynthesis; starch biosynthesis.</text>
</comment>
<feature type="domain" description="Starch synthase catalytic" evidence="9">
    <location>
        <begin position="241"/>
        <end position="480"/>
    </location>
</feature>
<dbReference type="GO" id="GO:0009011">
    <property type="term" value="F:alpha-1,4-glucan glucosyltransferase (ADP-glucose donor) activity"/>
    <property type="evidence" value="ECO:0007669"/>
    <property type="project" value="UniProtKB-EC"/>
</dbReference>
<gene>
    <name evidence="10" type="ORF">SASPL_144887</name>
</gene>
<comment type="caution">
    <text evidence="10">The sequence shown here is derived from an EMBL/GenBank/DDBJ whole genome shotgun (WGS) entry which is preliminary data.</text>
</comment>
<evidence type="ECO:0000256" key="6">
    <source>
        <dbReference type="ARBA" id="ARBA00022922"/>
    </source>
</evidence>
<comment type="catalytic activity">
    <reaction evidence="1">
        <text>[(1-&gt;4)-alpha-D-glucosyl](n) + ADP-alpha-D-glucose = [(1-&gt;4)-alpha-D-glucosyl](n+1) + ADP + H(+)</text>
        <dbReference type="Rhea" id="RHEA:18189"/>
        <dbReference type="Rhea" id="RHEA-COMP:9584"/>
        <dbReference type="Rhea" id="RHEA-COMP:9587"/>
        <dbReference type="ChEBI" id="CHEBI:15378"/>
        <dbReference type="ChEBI" id="CHEBI:15444"/>
        <dbReference type="ChEBI" id="CHEBI:57498"/>
        <dbReference type="ChEBI" id="CHEBI:456216"/>
        <dbReference type="EC" id="2.4.1.21"/>
    </reaction>
</comment>
<evidence type="ECO:0000256" key="1">
    <source>
        <dbReference type="ARBA" id="ARBA00001478"/>
    </source>
</evidence>
<keyword evidence="6" id="KW-0750">Starch biosynthesis</keyword>
<evidence type="ECO:0000256" key="4">
    <source>
        <dbReference type="ARBA" id="ARBA00022676"/>
    </source>
</evidence>
<accession>A0A8X8Z7K5</accession>